<dbReference type="FunFam" id="3.20.20.100:FF:000002">
    <property type="entry name" value="2,5-diketo-D-gluconic acid reductase A"/>
    <property type="match status" value="1"/>
</dbReference>
<dbReference type="InterPro" id="IPR018170">
    <property type="entry name" value="Aldo/ket_reductase_CS"/>
</dbReference>
<dbReference type="SUPFAM" id="SSF51430">
    <property type="entry name" value="NAD(P)-linked oxidoreductase"/>
    <property type="match status" value="1"/>
</dbReference>
<name>A0A1M6HYK0_9BACE</name>
<organism evidence="8 9">
    <name type="scientific">Bacteroides stercorirosoris</name>
    <dbReference type="NCBI Taxonomy" id="871324"/>
    <lineage>
        <taxon>Bacteria</taxon>
        <taxon>Pseudomonadati</taxon>
        <taxon>Bacteroidota</taxon>
        <taxon>Bacteroidia</taxon>
        <taxon>Bacteroidales</taxon>
        <taxon>Bacteroidaceae</taxon>
        <taxon>Bacteroides</taxon>
    </lineage>
</organism>
<feature type="domain" description="NADP-dependent oxidoreductase" evidence="7">
    <location>
        <begin position="58"/>
        <end position="287"/>
    </location>
</feature>
<dbReference type="AlphaFoldDB" id="A0A1M6HYK0"/>
<proteinExistence type="inferred from homology"/>
<sequence length="304" mass="34780">MNEVQLNNGVSIPAIGIGPAAARSGNLNLKSDIPIINLGFRAYNKFCLRPILYHNYVNSVAHAFQAGFRLLDFSASYGDGVLINKAIRKSRIDRKDLFLTTRVSNQAQRSGKIRECLFQQLEGMGTDYVDLLMFHWPVTDLYLDTWKQMVQLYKEGYCRALGVANCHKHHLEALLSVSEVVPAINQIEVHPLFTQKELIKYCKSCGIQVEAYTPIARMDVRLTRLPLLKRMSEKYHKSIAQIILRWHIQNGLIPVVRSLNKKRQLENISIFDFELSADEMIAIDNININSRLRFDPDNCDFSIL</sequence>
<dbReference type="Gene3D" id="3.20.20.100">
    <property type="entry name" value="NADP-dependent oxidoreductase domain"/>
    <property type="match status" value="1"/>
</dbReference>
<feature type="binding site" evidence="6">
    <location>
        <position position="135"/>
    </location>
    <ligand>
        <name>substrate</name>
    </ligand>
</feature>
<keyword evidence="2" id="KW-0521">NADP</keyword>
<accession>A0A1M6HYK0</accession>
<dbReference type="PRINTS" id="PR00069">
    <property type="entry name" value="ALDKETRDTASE"/>
</dbReference>
<keyword evidence="3" id="KW-0560">Oxidoreductase</keyword>
<keyword evidence="9" id="KW-1185">Reference proteome</keyword>
<dbReference type="Proteomes" id="UP000184192">
    <property type="component" value="Unassembled WGS sequence"/>
</dbReference>
<dbReference type="CDD" id="cd19071">
    <property type="entry name" value="AKR_AKR1-5-like"/>
    <property type="match status" value="1"/>
</dbReference>
<evidence type="ECO:0000313" key="9">
    <source>
        <dbReference type="Proteomes" id="UP000184192"/>
    </source>
</evidence>
<dbReference type="InterPro" id="IPR023210">
    <property type="entry name" value="NADP_OxRdtase_dom"/>
</dbReference>
<reference evidence="9" key="1">
    <citation type="submission" date="2016-11" db="EMBL/GenBank/DDBJ databases">
        <authorList>
            <person name="Varghese N."/>
            <person name="Submissions S."/>
        </authorList>
    </citation>
    <scope>NUCLEOTIDE SEQUENCE [LARGE SCALE GENOMIC DNA]</scope>
    <source>
        <strain evidence="9">DSM 26884</strain>
    </source>
</reference>
<dbReference type="PROSITE" id="PS00063">
    <property type="entry name" value="ALDOKETO_REDUCTASE_3"/>
    <property type="match status" value="1"/>
</dbReference>
<evidence type="ECO:0000256" key="1">
    <source>
        <dbReference type="ARBA" id="ARBA00007905"/>
    </source>
</evidence>
<dbReference type="GeneID" id="92713251"/>
<evidence type="ECO:0000256" key="5">
    <source>
        <dbReference type="PIRSR" id="PIRSR000097-1"/>
    </source>
</evidence>
<dbReference type="RefSeq" id="WP_025831514.1">
    <property type="nucleotide sequence ID" value="NZ_FQZN01000020.1"/>
</dbReference>
<protein>
    <submittedName>
        <fullName evidence="8">Aldo/keto reductase</fullName>
    </submittedName>
</protein>
<dbReference type="PIRSF" id="PIRSF000097">
    <property type="entry name" value="AKR"/>
    <property type="match status" value="1"/>
</dbReference>
<evidence type="ECO:0000256" key="3">
    <source>
        <dbReference type="ARBA" id="ARBA00023002"/>
    </source>
</evidence>
<gene>
    <name evidence="8" type="ORF">SAMN05444350_12061</name>
</gene>
<evidence type="ECO:0000313" key="8">
    <source>
        <dbReference type="EMBL" id="SHJ27265.1"/>
    </source>
</evidence>
<dbReference type="GO" id="GO:0016616">
    <property type="term" value="F:oxidoreductase activity, acting on the CH-OH group of donors, NAD or NADP as acceptor"/>
    <property type="evidence" value="ECO:0007669"/>
    <property type="project" value="UniProtKB-ARBA"/>
</dbReference>
<feature type="active site" description="Proton donor" evidence="5">
    <location>
        <position position="77"/>
    </location>
</feature>
<comment type="catalytic activity">
    <reaction evidence="4">
        <text>hydroxyacetone + NADP(+) = methylglyoxal + NADPH + H(+)</text>
        <dbReference type="Rhea" id="RHEA:27986"/>
        <dbReference type="ChEBI" id="CHEBI:15378"/>
        <dbReference type="ChEBI" id="CHEBI:17158"/>
        <dbReference type="ChEBI" id="CHEBI:27957"/>
        <dbReference type="ChEBI" id="CHEBI:57783"/>
        <dbReference type="ChEBI" id="CHEBI:58349"/>
    </reaction>
</comment>
<evidence type="ECO:0000256" key="6">
    <source>
        <dbReference type="PIRSR" id="PIRSR000097-2"/>
    </source>
</evidence>
<evidence type="ECO:0000256" key="2">
    <source>
        <dbReference type="ARBA" id="ARBA00022857"/>
    </source>
</evidence>
<dbReference type="InterPro" id="IPR020471">
    <property type="entry name" value="AKR"/>
</dbReference>
<dbReference type="PANTHER" id="PTHR43827">
    <property type="entry name" value="2,5-DIKETO-D-GLUCONIC ACID REDUCTASE"/>
    <property type="match status" value="1"/>
</dbReference>
<comment type="similarity">
    <text evidence="1">Belongs to the aldo/keto reductase family.</text>
</comment>
<dbReference type="EMBL" id="FQZN01000020">
    <property type="protein sequence ID" value="SHJ27265.1"/>
    <property type="molecule type" value="Genomic_DNA"/>
</dbReference>
<dbReference type="InterPro" id="IPR036812">
    <property type="entry name" value="NAD(P)_OxRdtase_dom_sf"/>
</dbReference>
<evidence type="ECO:0000259" key="7">
    <source>
        <dbReference type="Pfam" id="PF00248"/>
    </source>
</evidence>
<evidence type="ECO:0000256" key="4">
    <source>
        <dbReference type="ARBA" id="ARBA00049445"/>
    </source>
</evidence>
<dbReference type="Pfam" id="PF00248">
    <property type="entry name" value="Aldo_ket_red"/>
    <property type="match status" value="1"/>
</dbReference>
<dbReference type="PANTHER" id="PTHR43827:SF3">
    <property type="entry name" value="NADP-DEPENDENT OXIDOREDUCTASE DOMAIN-CONTAINING PROTEIN"/>
    <property type="match status" value="1"/>
</dbReference>